<dbReference type="RefSeq" id="WP_190860346.1">
    <property type="nucleotide sequence ID" value="NZ_JACXIY010000012.1"/>
</dbReference>
<name>A0A927CMX7_9BACL</name>
<organism evidence="2 3">
    <name type="scientific">Paenibacillus arenilitoris</name>
    <dbReference type="NCBI Taxonomy" id="2772299"/>
    <lineage>
        <taxon>Bacteria</taxon>
        <taxon>Bacillati</taxon>
        <taxon>Bacillota</taxon>
        <taxon>Bacilli</taxon>
        <taxon>Bacillales</taxon>
        <taxon>Paenibacillaceae</taxon>
        <taxon>Paenibacillus</taxon>
    </lineage>
</organism>
<evidence type="ECO:0000256" key="1">
    <source>
        <dbReference type="SAM" id="Phobius"/>
    </source>
</evidence>
<keyword evidence="1" id="KW-0812">Transmembrane</keyword>
<dbReference type="EMBL" id="JACXIY010000012">
    <property type="protein sequence ID" value="MBD2868781.1"/>
    <property type="molecule type" value="Genomic_DNA"/>
</dbReference>
<dbReference type="AlphaFoldDB" id="A0A927CMX7"/>
<protein>
    <submittedName>
        <fullName evidence="2">Uncharacterized protein</fullName>
    </submittedName>
</protein>
<gene>
    <name evidence="2" type="ORF">IDH41_09340</name>
</gene>
<accession>A0A927CMX7</accession>
<feature type="transmembrane region" description="Helical" evidence="1">
    <location>
        <begin position="33"/>
        <end position="53"/>
    </location>
</feature>
<keyword evidence="1" id="KW-1133">Transmembrane helix</keyword>
<keyword evidence="3" id="KW-1185">Reference proteome</keyword>
<keyword evidence="1" id="KW-0472">Membrane</keyword>
<dbReference type="Proteomes" id="UP000632125">
    <property type="component" value="Unassembled WGS sequence"/>
</dbReference>
<reference evidence="2" key="1">
    <citation type="submission" date="2020-09" db="EMBL/GenBank/DDBJ databases">
        <title>A novel bacterium of genus Paenibacillus, isolated from South China Sea.</title>
        <authorList>
            <person name="Huang H."/>
            <person name="Mo K."/>
            <person name="Hu Y."/>
        </authorList>
    </citation>
    <scope>NUCLEOTIDE SEQUENCE</scope>
    <source>
        <strain evidence="2">IB182493</strain>
    </source>
</reference>
<feature type="transmembrane region" description="Helical" evidence="1">
    <location>
        <begin position="133"/>
        <end position="154"/>
    </location>
</feature>
<evidence type="ECO:0000313" key="3">
    <source>
        <dbReference type="Proteomes" id="UP000632125"/>
    </source>
</evidence>
<proteinExistence type="predicted"/>
<comment type="caution">
    <text evidence="2">The sequence shown here is derived from an EMBL/GenBank/DDBJ whole genome shotgun (WGS) entry which is preliminary data.</text>
</comment>
<evidence type="ECO:0000313" key="2">
    <source>
        <dbReference type="EMBL" id="MBD2868781.1"/>
    </source>
</evidence>
<sequence length="163" mass="19676">MNFKWDWNEWFMLFTSIGSVLAFLPIRRYFHPVLTCIIWLFSLVYVETIDFFLVGSPFQLYYFSDNETYEPSAVFVHMTQYSVSSMWFLYGYHKWQLRGMKLFLYILAWTGFAVLYEWICILNKVLTFTGWKLLYSVPTYPVSSLLLIAVYRLIYKHLRSPVR</sequence>
<feature type="transmembrane region" description="Helical" evidence="1">
    <location>
        <begin position="7"/>
        <end position="26"/>
    </location>
</feature>
<feature type="transmembrane region" description="Helical" evidence="1">
    <location>
        <begin position="102"/>
        <end position="121"/>
    </location>
</feature>
<feature type="transmembrane region" description="Helical" evidence="1">
    <location>
        <begin position="73"/>
        <end position="90"/>
    </location>
</feature>